<reference evidence="2 3" key="1">
    <citation type="journal article" date="2019" name="Sci. Rep.">
        <title>Orb-weaving spider Araneus ventricosus genome elucidates the spidroin gene catalogue.</title>
        <authorList>
            <person name="Kono N."/>
            <person name="Nakamura H."/>
            <person name="Ohtoshi R."/>
            <person name="Moran D.A.P."/>
            <person name="Shinohara A."/>
            <person name="Yoshida Y."/>
            <person name="Fujiwara M."/>
            <person name="Mori M."/>
            <person name="Tomita M."/>
            <person name="Arakawa K."/>
        </authorList>
    </citation>
    <scope>NUCLEOTIDE SEQUENCE [LARGE SCALE GENOMIC DNA]</scope>
</reference>
<proteinExistence type="predicted"/>
<sequence length="69" mass="7924">MMSRGKRSPAGEAWKFEESMPSQVSFSSSKHDSNLRGPSRNSLRVVSERRAIFEKVHYQDSFCFDVVLL</sequence>
<evidence type="ECO:0000313" key="2">
    <source>
        <dbReference type="EMBL" id="GBN62303.1"/>
    </source>
</evidence>
<evidence type="ECO:0000313" key="3">
    <source>
        <dbReference type="Proteomes" id="UP000499080"/>
    </source>
</evidence>
<protein>
    <submittedName>
        <fullName evidence="2">Uncharacterized protein</fullName>
    </submittedName>
</protein>
<keyword evidence="3" id="KW-1185">Reference proteome</keyword>
<evidence type="ECO:0000256" key="1">
    <source>
        <dbReference type="SAM" id="MobiDB-lite"/>
    </source>
</evidence>
<feature type="region of interest" description="Disordered" evidence="1">
    <location>
        <begin position="1"/>
        <end position="42"/>
    </location>
</feature>
<dbReference type="EMBL" id="BGPR01013799">
    <property type="protein sequence ID" value="GBN62303.1"/>
    <property type="molecule type" value="Genomic_DNA"/>
</dbReference>
<accession>A0A4Y2QG51</accession>
<gene>
    <name evidence="2" type="ORF">AVEN_106843_1</name>
</gene>
<dbReference type="AlphaFoldDB" id="A0A4Y2QG51"/>
<comment type="caution">
    <text evidence="2">The sequence shown here is derived from an EMBL/GenBank/DDBJ whole genome shotgun (WGS) entry which is preliminary data.</text>
</comment>
<name>A0A4Y2QG51_ARAVE</name>
<organism evidence="2 3">
    <name type="scientific">Araneus ventricosus</name>
    <name type="common">Orbweaver spider</name>
    <name type="synonym">Epeira ventricosa</name>
    <dbReference type="NCBI Taxonomy" id="182803"/>
    <lineage>
        <taxon>Eukaryota</taxon>
        <taxon>Metazoa</taxon>
        <taxon>Ecdysozoa</taxon>
        <taxon>Arthropoda</taxon>
        <taxon>Chelicerata</taxon>
        <taxon>Arachnida</taxon>
        <taxon>Araneae</taxon>
        <taxon>Araneomorphae</taxon>
        <taxon>Entelegynae</taxon>
        <taxon>Araneoidea</taxon>
        <taxon>Araneidae</taxon>
        <taxon>Araneus</taxon>
    </lineage>
</organism>
<dbReference type="Proteomes" id="UP000499080">
    <property type="component" value="Unassembled WGS sequence"/>
</dbReference>